<accession>A0ABM8YA28</accession>
<dbReference type="InterPro" id="IPR015424">
    <property type="entry name" value="PyrdxlP-dep_Trfase"/>
</dbReference>
<comment type="cofactor">
    <cofactor evidence="1">
        <name>pyridoxal 5'-phosphate</name>
        <dbReference type="ChEBI" id="CHEBI:597326"/>
    </cofactor>
</comment>
<evidence type="ECO:0000256" key="1">
    <source>
        <dbReference type="ARBA" id="ARBA00001933"/>
    </source>
</evidence>
<dbReference type="Gene3D" id="3.90.1150.10">
    <property type="entry name" value="Aspartate Aminotransferase, domain 1"/>
    <property type="match status" value="1"/>
</dbReference>
<evidence type="ECO:0000256" key="4">
    <source>
        <dbReference type="ARBA" id="ARBA00023239"/>
    </source>
</evidence>
<name>A0ABM8YA28_9BACI</name>
<evidence type="ECO:0000256" key="2">
    <source>
        <dbReference type="ARBA" id="ARBA00012224"/>
    </source>
</evidence>
<dbReference type="RefSeq" id="WP_230574763.1">
    <property type="nucleotide sequence ID" value="NZ_CAKJTI010000006.1"/>
</dbReference>
<dbReference type="Gene3D" id="3.40.640.10">
    <property type="entry name" value="Type I PLP-dependent aspartate aminotransferase-like (Major domain)"/>
    <property type="match status" value="1"/>
</dbReference>
<dbReference type="PANTHER" id="PTHR43525">
    <property type="entry name" value="PROTEIN MALY"/>
    <property type="match status" value="1"/>
</dbReference>
<comment type="caution">
    <text evidence="7">The sequence shown here is derived from an EMBL/GenBank/DDBJ whole genome shotgun (WGS) entry which is preliminary data.</text>
</comment>
<reference evidence="7 8" key="1">
    <citation type="submission" date="2021-10" db="EMBL/GenBank/DDBJ databases">
        <authorList>
            <person name="Criscuolo A."/>
        </authorList>
    </citation>
    <scope>NUCLEOTIDE SEQUENCE [LARGE SCALE GENOMIC DNA]</scope>
    <source>
        <strain evidence="8">CIP 111899</strain>
    </source>
</reference>
<dbReference type="SUPFAM" id="SSF53383">
    <property type="entry name" value="PLP-dependent transferases"/>
    <property type="match status" value="1"/>
</dbReference>
<keyword evidence="3" id="KW-0663">Pyridoxal phosphate</keyword>
<dbReference type="InterPro" id="IPR015421">
    <property type="entry name" value="PyrdxlP-dep_Trfase_major"/>
</dbReference>
<comment type="similarity">
    <text evidence="5">Belongs to the class-II pyridoxal-phosphate-dependent aminotransferase family. MalY/PatB cystathionine beta-lyase subfamily.</text>
</comment>
<dbReference type="Proteomes" id="UP000789423">
    <property type="component" value="Unassembled WGS sequence"/>
</dbReference>
<dbReference type="InterPro" id="IPR051798">
    <property type="entry name" value="Class-II_PLP-Dep_Aminotrans"/>
</dbReference>
<dbReference type="CDD" id="cd00609">
    <property type="entry name" value="AAT_like"/>
    <property type="match status" value="1"/>
</dbReference>
<evidence type="ECO:0000256" key="3">
    <source>
        <dbReference type="ARBA" id="ARBA00022898"/>
    </source>
</evidence>
<dbReference type="EMBL" id="CAKJTI010000006">
    <property type="protein sequence ID" value="CAG9612610.1"/>
    <property type="molecule type" value="Genomic_DNA"/>
</dbReference>
<dbReference type="InterPro" id="IPR015422">
    <property type="entry name" value="PyrdxlP-dep_Trfase_small"/>
</dbReference>
<dbReference type="InterPro" id="IPR027619">
    <property type="entry name" value="C-S_lyase_PatB-like"/>
</dbReference>
<protein>
    <recommendedName>
        <fullName evidence="2">cysteine-S-conjugate beta-lyase</fullName>
        <ecNumber evidence="2">4.4.1.13</ecNumber>
    </recommendedName>
</protein>
<dbReference type="InterPro" id="IPR004839">
    <property type="entry name" value="Aminotransferase_I/II_large"/>
</dbReference>
<dbReference type="EC" id="4.4.1.13" evidence="2"/>
<sequence>MGNFNEMVNRRGTDSVKWDTHKNEELLHAWIADMDFPVPSPIQDALTKRLQHPIFGYNTSSEQVKETICHWVKTQYNWVIEKEWLVFSAGIVPALSVSVQAFTEKKDSVLVQPPVYPPFFEMVTTNGRQVLTNPLHLENGVYKMDFEQLEKQFQQGVKLMFLCSPHNPIGRVWTVEELTKLGTLCEIYDVIVIADEIHADIIFNGRKHIPLASLSANLAKRAVTCIAPSKTFNIAGLQASVIIIPNEKLRDSFTAVQHRQGFHGLNTFAYAAMQSAYTECNEWLTELLSYIEENARFACDFIKQHIPKLSVIQPDGTFLLWIDCSKLGLTQNERMELLEKKGRIIVEPGEKFGAGGEQHIRLNIGCPRPVLEDALRRLQCAFSCTSKEKLSM</sequence>
<feature type="domain" description="Aminotransferase class I/classII large" evidence="6">
    <location>
        <begin position="51"/>
        <end position="378"/>
    </location>
</feature>
<evidence type="ECO:0000256" key="5">
    <source>
        <dbReference type="ARBA" id="ARBA00037974"/>
    </source>
</evidence>
<keyword evidence="4 7" id="KW-0456">Lyase</keyword>
<proteinExistence type="inferred from homology"/>
<evidence type="ECO:0000313" key="8">
    <source>
        <dbReference type="Proteomes" id="UP000789423"/>
    </source>
</evidence>
<gene>
    <name evidence="7" type="primary">patB</name>
    <name evidence="7" type="ORF">BACCIP111899_01787</name>
</gene>
<dbReference type="Pfam" id="PF00155">
    <property type="entry name" value="Aminotran_1_2"/>
    <property type="match status" value="1"/>
</dbReference>
<evidence type="ECO:0000313" key="7">
    <source>
        <dbReference type="EMBL" id="CAG9612610.1"/>
    </source>
</evidence>
<keyword evidence="8" id="KW-1185">Reference proteome</keyword>
<dbReference type="GO" id="GO:0047804">
    <property type="term" value="F:cysteine-S-conjugate beta-lyase activity"/>
    <property type="evidence" value="ECO:0007669"/>
    <property type="project" value="UniProtKB-EC"/>
</dbReference>
<organism evidence="7 8">
    <name type="scientific">Bacillus rhizoplanae</name>
    <dbReference type="NCBI Taxonomy" id="2880966"/>
    <lineage>
        <taxon>Bacteria</taxon>
        <taxon>Bacillati</taxon>
        <taxon>Bacillota</taxon>
        <taxon>Bacilli</taxon>
        <taxon>Bacillales</taxon>
        <taxon>Bacillaceae</taxon>
        <taxon>Bacillus</taxon>
    </lineage>
</organism>
<dbReference type="NCBIfam" id="TIGR04350">
    <property type="entry name" value="C_S_lyase_PatB"/>
    <property type="match status" value="1"/>
</dbReference>
<evidence type="ECO:0000259" key="6">
    <source>
        <dbReference type="Pfam" id="PF00155"/>
    </source>
</evidence>
<dbReference type="PANTHER" id="PTHR43525:SF1">
    <property type="entry name" value="PROTEIN MALY"/>
    <property type="match status" value="1"/>
</dbReference>